<comment type="caution">
    <text evidence="2">The sequence shown here is derived from an EMBL/GenBank/DDBJ whole genome shotgun (WGS) entry which is preliminary data.</text>
</comment>
<evidence type="ECO:0000313" key="3">
    <source>
        <dbReference type="Proteomes" id="UP001225072"/>
    </source>
</evidence>
<feature type="chain" id="PRO_5047375086" evidence="1">
    <location>
        <begin position="26"/>
        <end position="205"/>
    </location>
</feature>
<evidence type="ECO:0000313" key="2">
    <source>
        <dbReference type="EMBL" id="MDQ1095259.1"/>
    </source>
</evidence>
<reference evidence="2 3" key="1">
    <citation type="submission" date="2023-07" db="EMBL/GenBank/DDBJ databases">
        <title>Functional and genomic diversity of the sorghum phyllosphere microbiome.</title>
        <authorList>
            <person name="Shade A."/>
        </authorList>
    </citation>
    <scope>NUCLEOTIDE SEQUENCE [LARGE SCALE GENOMIC DNA]</scope>
    <source>
        <strain evidence="2 3">SORGH_AS_1064</strain>
    </source>
</reference>
<keyword evidence="3" id="KW-1185">Reference proteome</keyword>
<gene>
    <name evidence="2" type="ORF">QE404_000406</name>
</gene>
<proteinExistence type="predicted"/>
<organism evidence="2 3">
    <name type="scientific">Chryseobacterium camelliae</name>
    <dbReference type="NCBI Taxonomy" id="1265445"/>
    <lineage>
        <taxon>Bacteria</taxon>
        <taxon>Pseudomonadati</taxon>
        <taxon>Bacteroidota</taxon>
        <taxon>Flavobacteriia</taxon>
        <taxon>Flavobacteriales</taxon>
        <taxon>Weeksellaceae</taxon>
        <taxon>Chryseobacterium group</taxon>
        <taxon>Chryseobacterium</taxon>
    </lineage>
</organism>
<dbReference type="Proteomes" id="UP001225072">
    <property type="component" value="Unassembled WGS sequence"/>
</dbReference>
<dbReference type="EMBL" id="JAUTAL010000001">
    <property type="protein sequence ID" value="MDQ1095259.1"/>
    <property type="molecule type" value="Genomic_DNA"/>
</dbReference>
<accession>A0ABU0TDY2</accession>
<dbReference type="RefSeq" id="WP_307445859.1">
    <property type="nucleotide sequence ID" value="NZ_JAUTAL010000001.1"/>
</dbReference>
<protein>
    <submittedName>
        <fullName evidence="2">Uncharacterized protein</fullName>
    </submittedName>
</protein>
<feature type="signal peptide" evidence="1">
    <location>
        <begin position="1"/>
        <end position="25"/>
    </location>
</feature>
<evidence type="ECO:0000256" key="1">
    <source>
        <dbReference type="SAM" id="SignalP"/>
    </source>
</evidence>
<name>A0ABU0TDY2_9FLAO</name>
<keyword evidence="1" id="KW-0732">Signal</keyword>
<sequence>MMKPLLNTKKRILAASLLISGFAYSQVGINTSNPTKILDVNGDMRVRTLNTISAPNIAYVITADTDGNLHRSTPLDTMYSTGIYVKSTSVNNWNNIKVGAKGTKFDFTGRAAIGSGIDFTFSVFYDYGSGFSVVGTPVSQTSTSITVSGTSSTTFTVALTVSGTTYNFVYTVTDPVIPSTGLGSISVTNSASIGVTGSFVSLYHS</sequence>